<dbReference type="Proteomes" id="UP000298030">
    <property type="component" value="Unassembled WGS sequence"/>
</dbReference>
<keyword evidence="3" id="KW-1185">Reference proteome</keyword>
<dbReference type="AlphaFoldDB" id="A0A4Y7T6J6"/>
<comment type="caution">
    <text evidence="2">The sequence shown here is derived from an EMBL/GenBank/DDBJ whole genome shotgun (WGS) entry which is preliminary data.</text>
</comment>
<organism evidence="2 3">
    <name type="scientific">Coprinellus micaceus</name>
    <name type="common">Glistening ink-cap mushroom</name>
    <name type="synonym">Coprinus micaceus</name>
    <dbReference type="NCBI Taxonomy" id="71717"/>
    <lineage>
        <taxon>Eukaryota</taxon>
        <taxon>Fungi</taxon>
        <taxon>Dikarya</taxon>
        <taxon>Basidiomycota</taxon>
        <taxon>Agaricomycotina</taxon>
        <taxon>Agaricomycetes</taxon>
        <taxon>Agaricomycetidae</taxon>
        <taxon>Agaricales</taxon>
        <taxon>Agaricineae</taxon>
        <taxon>Psathyrellaceae</taxon>
        <taxon>Coprinellus</taxon>
    </lineage>
</organism>
<proteinExistence type="predicted"/>
<protein>
    <recommendedName>
        <fullName evidence="1">CHAT domain-containing protein</fullName>
    </recommendedName>
</protein>
<evidence type="ECO:0000313" key="3">
    <source>
        <dbReference type="Proteomes" id="UP000298030"/>
    </source>
</evidence>
<dbReference type="SUPFAM" id="SSF81901">
    <property type="entry name" value="HCP-like"/>
    <property type="match status" value="1"/>
</dbReference>
<dbReference type="EMBL" id="QPFP01000025">
    <property type="protein sequence ID" value="TEB29803.1"/>
    <property type="molecule type" value="Genomic_DNA"/>
</dbReference>
<dbReference type="InterPro" id="IPR011990">
    <property type="entry name" value="TPR-like_helical_dom_sf"/>
</dbReference>
<reference evidence="2 3" key="1">
    <citation type="journal article" date="2019" name="Nat. Ecol. Evol.">
        <title>Megaphylogeny resolves global patterns of mushroom evolution.</title>
        <authorList>
            <person name="Varga T."/>
            <person name="Krizsan K."/>
            <person name="Foldi C."/>
            <person name="Dima B."/>
            <person name="Sanchez-Garcia M."/>
            <person name="Sanchez-Ramirez S."/>
            <person name="Szollosi G.J."/>
            <person name="Szarkandi J.G."/>
            <person name="Papp V."/>
            <person name="Albert L."/>
            <person name="Andreopoulos W."/>
            <person name="Angelini C."/>
            <person name="Antonin V."/>
            <person name="Barry K.W."/>
            <person name="Bougher N.L."/>
            <person name="Buchanan P."/>
            <person name="Buyck B."/>
            <person name="Bense V."/>
            <person name="Catcheside P."/>
            <person name="Chovatia M."/>
            <person name="Cooper J."/>
            <person name="Damon W."/>
            <person name="Desjardin D."/>
            <person name="Finy P."/>
            <person name="Geml J."/>
            <person name="Haridas S."/>
            <person name="Hughes K."/>
            <person name="Justo A."/>
            <person name="Karasinski D."/>
            <person name="Kautmanova I."/>
            <person name="Kiss B."/>
            <person name="Kocsube S."/>
            <person name="Kotiranta H."/>
            <person name="LaButti K.M."/>
            <person name="Lechner B.E."/>
            <person name="Liimatainen K."/>
            <person name="Lipzen A."/>
            <person name="Lukacs Z."/>
            <person name="Mihaltcheva S."/>
            <person name="Morgado L.N."/>
            <person name="Niskanen T."/>
            <person name="Noordeloos M.E."/>
            <person name="Ohm R.A."/>
            <person name="Ortiz-Santana B."/>
            <person name="Ovrebo C."/>
            <person name="Racz N."/>
            <person name="Riley R."/>
            <person name="Savchenko A."/>
            <person name="Shiryaev A."/>
            <person name="Soop K."/>
            <person name="Spirin V."/>
            <person name="Szebenyi C."/>
            <person name="Tomsovsky M."/>
            <person name="Tulloss R.E."/>
            <person name="Uehling J."/>
            <person name="Grigoriev I.V."/>
            <person name="Vagvolgyi C."/>
            <person name="Papp T."/>
            <person name="Martin F.M."/>
            <person name="Miettinen O."/>
            <person name="Hibbett D.S."/>
            <person name="Nagy L.G."/>
        </authorList>
    </citation>
    <scope>NUCLEOTIDE SEQUENCE [LARGE SCALE GENOMIC DNA]</scope>
    <source>
        <strain evidence="2 3">FP101781</strain>
    </source>
</reference>
<dbReference type="Gene3D" id="1.25.40.10">
    <property type="entry name" value="Tetratricopeptide repeat domain"/>
    <property type="match status" value="1"/>
</dbReference>
<gene>
    <name evidence="2" type="ORF">FA13DRAFT_1860478</name>
</gene>
<name>A0A4Y7T6J6_COPMI</name>
<feature type="domain" description="CHAT" evidence="1">
    <location>
        <begin position="895"/>
        <end position="1190"/>
    </location>
</feature>
<dbReference type="Pfam" id="PF12770">
    <property type="entry name" value="CHAT"/>
    <property type="match status" value="1"/>
</dbReference>
<dbReference type="InterPro" id="IPR024983">
    <property type="entry name" value="CHAT_dom"/>
</dbReference>
<accession>A0A4Y7T6J6</accession>
<dbReference type="OrthoDB" id="9991317at2759"/>
<sequence>MPSLDLTEIWVFQDDAAPLTLTKTSSLRWETMTIIKMSNTVQTMHCVIKTSDGDDLAFVYLESNEMRIKGSGFYQSKADGGSSRPWPYRAPLAPNHSPFHMFKVGHTSLDSTGVADIPSTDPAFFNAAAIGTARLELGDTRVVANALATALNSLPSGPGPEQQCWETATVLFTRVWHAVWPRFEPTAGLQGAEILKQDVHSALTPEGLESWKQIFRLALPLFLKGNVYPRSPDDPQITLLRLAVRFTARNDPLLPLFLSRLGCALSLLFESTLCLSYVEEAVAVLRSALALSLADGPLLKCTLIALGTSLVTLSHHTQSLTGIEEAISVLQTCVNAPPIGHIPFHSLGMALRVHFEITGRLSDINESITAHRCALGLVAAFDVPLSTKLHELGAALTRRFEHTSDLSDLEEGIVSVQRAFEKSPESDGCLRYYLYALGVLLVMHFKSTGDLSDLAEAISVHHRAMEAAPEGDPRLYIGLENLACALSLRWGRAGDLEDLHGAVTLERRALEVGKRSGEGVARILGNLGMDLTHLWKVTGQFSDLEEAISVQRKAIELAPVGDSRIAQRFYRLGIVWQRRFDETGAIEDLTNAVSALMTAVQATPHDRTDYSAYFSAPGSALMRRYIETRSSAGGSGDDMASIRDATDGLASLRLAAKSGVGPVVVRLQGAHLGAMWLIVIAPQSPDIFTALDTALDLLALVGGLEQTIRTRHVQLRSKARIALQAASTACAFERPDKALEWLEQGRCLVWNQINHLRTPLDGLCPSNPRLAETIMDVSRRLENAAGGTTPSSASHAWVRIVPPAGKIHTLFQDLPKGGIIVVVNVYKGRCDAIALRAESDKPLHIQLRNFSEEKARAYQNGWGLQLKARRLRMRGEDSVRAMESYRQPRSTPIRRVLRGLWTDVVRPILDMLAISKFEQRPGEQPPRIWWCPTGALSFLPLHAAGIYSPGVGPETVLDYAVSSYTPTVSALTERVRNSRPIDEAVSGLFLTSQPNAPRTVPIPGTTTEVRSIYEKAKMNGTRALEVEGSDLTVDDCLNHLEGFSSVHLACHGYQNPEESLQSRFCFHNGTLDLASILRKNLKDADLAFLSSCQTSTGDNELPDEAVHLVAGMLAAGYRRVVGTMWCIGDKTAQDVSMSLYDWLFDRMEPGSGFDGTLSAYALHHAIQKLRGDIGDTDGAILAWAPFVHWGY</sequence>
<evidence type="ECO:0000313" key="2">
    <source>
        <dbReference type="EMBL" id="TEB29803.1"/>
    </source>
</evidence>
<dbReference type="STRING" id="71717.A0A4Y7T6J6"/>
<evidence type="ECO:0000259" key="1">
    <source>
        <dbReference type="Pfam" id="PF12770"/>
    </source>
</evidence>